<comment type="caution">
    <text evidence="3">The sequence shown here is derived from an EMBL/GenBank/DDBJ whole genome shotgun (WGS) entry which is preliminary data.</text>
</comment>
<dbReference type="SUPFAM" id="SSF53720">
    <property type="entry name" value="ALDH-like"/>
    <property type="match status" value="1"/>
</dbReference>
<dbReference type="Proteomes" id="UP001305779">
    <property type="component" value="Unassembled WGS sequence"/>
</dbReference>
<evidence type="ECO:0000313" key="4">
    <source>
        <dbReference type="Proteomes" id="UP001305779"/>
    </source>
</evidence>
<feature type="domain" description="Aldehyde dehydrogenase" evidence="2">
    <location>
        <begin position="30"/>
        <end position="486"/>
    </location>
</feature>
<gene>
    <name evidence="3" type="ORF">PRZ48_004932</name>
</gene>
<dbReference type="Pfam" id="PF00171">
    <property type="entry name" value="Aldedh"/>
    <property type="match status" value="1"/>
</dbReference>
<evidence type="ECO:0000313" key="3">
    <source>
        <dbReference type="EMBL" id="KAK4504017.1"/>
    </source>
</evidence>
<evidence type="ECO:0000256" key="1">
    <source>
        <dbReference type="ARBA" id="ARBA00023002"/>
    </source>
</evidence>
<evidence type="ECO:0000259" key="2">
    <source>
        <dbReference type="Pfam" id="PF00171"/>
    </source>
</evidence>
<keyword evidence="1" id="KW-0560">Oxidoreductase</keyword>
<dbReference type="InterPro" id="IPR016163">
    <property type="entry name" value="Ald_DH_C"/>
</dbReference>
<name>A0ABR0EQY0_ZASCE</name>
<accession>A0ABR0EQY0</accession>
<reference evidence="3 4" key="1">
    <citation type="journal article" date="2023" name="G3 (Bethesda)">
        <title>A chromosome-level genome assembly of Zasmidium syzygii isolated from banana leaves.</title>
        <authorList>
            <person name="van Westerhoven A.C."/>
            <person name="Mehrabi R."/>
            <person name="Talebi R."/>
            <person name="Steentjes M.B.F."/>
            <person name="Corcolon B."/>
            <person name="Chong P.A."/>
            <person name="Kema G.H.J."/>
            <person name="Seidl M.F."/>
        </authorList>
    </citation>
    <scope>NUCLEOTIDE SEQUENCE [LARGE SCALE GENOMIC DNA]</scope>
    <source>
        <strain evidence="3 4">P124</strain>
    </source>
</reference>
<proteinExistence type="predicted"/>
<dbReference type="EMBL" id="JAXOVC010000003">
    <property type="protein sequence ID" value="KAK4504017.1"/>
    <property type="molecule type" value="Genomic_DNA"/>
</dbReference>
<dbReference type="InterPro" id="IPR016162">
    <property type="entry name" value="Ald_DH_N"/>
</dbReference>
<dbReference type="InterPro" id="IPR016161">
    <property type="entry name" value="Ald_DH/histidinol_DH"/>
</dbReference>
<dbReference type="Gene3D" id="3.40.605.10">
    <property type="entry name" value="Aldehyde Dehydrogenase, Chain A, domain 1"/>
    <property type="match status" value="1"/>
</dbReference>
<dbReference type="InterPro" id="IPR015590">
    <property type="entry name" value="Aldehyde_DH_dom"/>
</dbReference>
<keyword evidence="4" id="KW-1185">Reference proteome</keyword>
<organism evidence="3 4">
    <name type="scientific">Zasmidium cellare</name>
    <name type="common">Wine cellar mold</name>
    <name type="synonym">Racodium cellare</name>
    <dbReference type="NCBI Taxonomy" id="395010"/>
    <lineage>
        <taxon>Eukaryota</taxon>
        <taxon>Fungi</taxon>
        <taxon>Dikarya</taxon>
        <taxon>Ascomycota</taxon>
        <taxon>Pezizomycotina</taxon>
        <taxon>Dothideomycetes</taxon>
        <taxon>Dothideomycetidae</taxon>
        <taxon>Mycosphaerellales</taxon>
        <taxon>Mycosphaerellaceae</taxon>
        <taxon>Zasmidium</taxon>
    </lineage>
</organism>
<dbReference type="PANTHER" id="PTHR43353:SF6">
    <property type="entry name" value="CYTOPLASMIC ALDEHYDE DEHYDROGENASE (EUROFUNG)"/>
    <property type="match status" value="1"/>
</dbReference>
<protein>
    <recommendedName>
        <fullName evidence="2">Aldehyde dehydrogenase domain-containing protein</fullName>
    </recommendedName>
</protein>
<dbReference type="Gene3D" id="3.40.309.10">
    <property type="entry name" value="Aldehyde Dehydrogenase, Chain A, domain 2"/>
    <property type="match status" value="1"/>
</dbReference>
<dbReference type="PANTHER" id="PTHR43353">
    <property type="entry name" value="SUCCINATE-SEMIALDEHYDE DEHYDROGENASE, MITOCHONDRIAL"/>
    <property type="match status" value="1"/>
</dbReference>
<dbReference type="InterPro" id="IPR050740">
    <property type="entry name" value="Aldehyde_DH_Superfamily"/>
</dbReference>
<sequence>MPFKKDSQGRNIVPTFIDGAALPIDESRIHPVIGSTEDKTLHYYAAADRAACDRACDVAWKTFAGETLATGANGWRRVSAEARRDILQAVAHLYSKRRAELVEAQVSETNCPEAWAEQNVTLSIKYLKEIASRVSSIHGEIPPVEKENTFAFVFKEPIGPVLCIPPWNGALVLATRGLASAIGAGCTVVLKASELCPYTHSLIVDLFHEAKLPAGVLNSLSTDRATAAEITTHLIANPHIRKIEFIGSAAVGREIGAVAAKHLKPILMELGGKCPALVLEGADLPKAAQLCAQGATLHHGQICFSTERIIVQKSIAKEFQKLLTKAISQAPPTRAINTTFAEKGASLLQAASTTPGAKFLTGSPILSTPTSLAPSLILIDPTKTPSPALLDEESFTPSASLYVVENDIEAIHLANSSAYGLNATIHCNDMERAMRVARELEAGQVHVNSSSVFTSATGPQGGVKGSGWGRQNGKWGLEEFLVEKFVTWHGKGG</sequence>